<gene>
    <name evidence="1" type="ORF">MENTE1834_LOCUS42262</name>
</gene>
<evidence type="ECO:0000313" key="2">
    <source>
        <dbReference type="Proteomes" id="UP001497535"/>
    </source>
</evidence>
<proteinExistence type="predicted"/>
<sequence>MFHRVRAFSSTSRLLVPLPIRRVAVDVPVIVDQPCIPATPQSHFQLALEHIGKRAGASACEEIWLGSSLQLKVFLRTYSMDVDYFTMKSRVVDYLAENCVDDSDAFIGFWANAYSAHKFGYNDVEFLSLILPTYRSATRFCNELFDIHMENRFNKKHFLAEWRSQKSRWDKKLLFPVAMRDGRVEYTRGGKIIKKK</sequence>
<dbReference type="Proteomes" id="UP001497535">
    <property type="component" value="Unassembled WGS sequence"/>
</dbReference>
<reference evidence="1" key="1">
    <citation type="submission" date="2023-11" db="EMBL/GenBank/DDBJ databases">
        <authorList>
            <person name="Poullet M."/>
        </authorList>
    </citation>
    <scope>NUCLEOTIDE SEQUENCE</scope>
    <source>
        <strain evidence="1">E1834</strain>
    </source>
</reference>
<name>A0ACB1ASN2_MELEN</name>
<comment type="caution">
    <text evidence="1">The sequence shown here is derived from an EMBL/GenBank/DDBJ whole genome shotgun (WGS) entry which is preliminary data.</text>
</comment>
<evidence type="ECO:0000313" key="1">
    <source>
        <dbReference type="EMBL" id="CAK5101308.1"/>
    </source>
</evidence>
<accession>A0ACB1ASN2</accession>
<protein>
    <submittedName>
        <fullName evidence="1">Uncharacterized protein</fullName>
    </submittedName>
</protein>
<keyword evidence="2" id="KW-1185">Reference proteome</keyword>
<dbReference type="EMBL" id="CAVMJV010000109">
    <property type="protein sequence ID" value="CAK5101308.1"/>
    <property type="molecule type" value="Genomic_DNA"/>
</dbReference>
<organism evidence="1 2">
    <name type="scientific">Meloidogyne enterolobii</name>
    <name type="common">Root-knot nematode worm</name>
    <name type="synonym">Meloidogyne mayaguensis</name>
    <dbReference type="NCBI Taxonomy" id="390850"/>
    <lineage>
        <taxon>Eukaryota</taxon>
        <taxon>Metazoa</taxon>
        <taxon>Ecdysozoa</taxon>
        <taxon>Nematoda</taxon>
        <taxon>Chromadorea</taxon>
        <taxon>Rhabditida</taxon>
        <taxon>Tylenchina</taxon>
        <taxon>Tylenchomorpha</taxon>
        <taxon>Tylenchoidea</taxon>
        <taxon>Meloidogynidae</taxon>
        <taxon>Meloidogyninae</taxon>
        <taxon>Meloidogyne</taxon>
    </lineage>
</organism>